<accession>A3ZTX2</accession>
<reference evidence="2 3" key="1">
    <citation type="submission" date="2006-02" db="EMBL/GenBank/DDBJ databases">
        <authorList>
            <person name="Amann R."/>
            <person name="Ferriera S."/>
            <person name="Johnson J."/>
            <person name="Kravitz S."/>
            <person name="Halpern A."/>
            <person name="Remington K."/>
            <person name="Beeson K."/>
            <person name="Tran B."/>
            <person name="Rogers Y.-H."/>
            <person name="Friedman R."/>
            <person name="Venter J.C."/>
        </authorList>
    </citation>
    <scope>NUCLEOTIDE SEQUENCE [LARGE SCALE GENOMIC DNA]</scope>
    <source>
        <strain evidence="2 3">DSM 3645</strain>
    </source>
</reference>
<evidence type="ECO:0000313" key="3">
    <source>
        <dbReference type="Proteomes" id="UP000004358"/>
    </source>
</evidence>
<evidence type="ECO:0000313" key="2">
    <source>
        <dbReference type="EMBL" id="EAQ80030.1"/>
    </source>
</evidence>
<evidence type="ECO:0000256" key="1">
    <source>
        <dbReference type="SAM" id="MobiDB-lite"/>
    </source>
</evidence>
<proteinExistence type="predicted"/>
<dbReference type="HOGENOM" id="CLU_2680339_0_0_0"/>
<dbReference type="EMBL" id="AANZ01000011">
    <property type="protein sequence ID" value="EAQ80030.1"/>
    <property type="molecule type" value="Genomic_DNA"/>
</dbReference>
<name>A3ZTX2_9BACT</name>
<comment type="caution">
    <text evidence="2">The sequence shown here is derived from an EMBL/GenBank/DDBJ whole genome shotgun (WGS) entry which is preliminary data.</text>
</comment>
<feature type="region of interest" description="Disordered" evidence="1">
    <location>
        <begin position="49"/>
        <end position="74"/>
    </location>
</feature>
<organism evidence="2 3">
    <name type="scientific">Blastopirellula marina DSM 3645</name>
    <dbReference type="NCBI Taxonomy" id="314230"/>
    <lineage>
        <taxon>Bacteria</taxon>
        <taxon>Pseudomonadati</taxon>
        <taxon>Planctomycetota</taxon>
        <taxon>Planctomycetia</taxon>
        <taxon>Pirellulales</taxon>
        <taxon>Pirellulaceae</taxon>
        <taxon>Blastopirellula</taxon>
    </lineage>
</organism>
<gene>
    <name evidence="2" type="ORF">DSM3645_05390</name>
</gene>
<dbReference type="Proteomes" id="UP000004358">
    <property type="component" value="Unassembled WGS sequence"/>
</dbReference>
<dbReference type="AlphaFoldDB" id="A3ZTX2"/>
<sequence length="74" mass="8023">MLEKTRSTAFCCAVGKTWMARPDCSIFAAVVIATLGFANRDEASIGRKSTRMASHLAKAPRPVLNQLPERSNGD</sequence>
<protein>
    <submittedName>
        <fullName evidence="2">Uncharacterized protein</fullName>
    </submittedName>
</protein>